<protein>
    <recommendedName>
        <fullName evidence="2">peptidylprolyl isomerase</fullName>
        <ecNumber evidence="2">5.2.1.8</ecNumber>
    </recommendedName>
</protein>
<sequence>MTAVIQSENLWQQTTSDLSNFSTAEILQLLEEYQLLPALIKEMVIDQAIADIDCTPEEEKSAGEQLALQYQLTSEELRQSWLEQNNLSDEKFRAIAIRQFKLEKFKQITWGGDLDAYFFQRKSQLDRVIYSLIRTNDIGVAQEIYFRIQAGEQTFGELAREYSQGPEAQTNGLVGPVELQSIHPILAKILASTQPQQLLPPTQLENWIVIVRLEKLLPSQLDPTVRQRLLNERFQAWLKAKIADHNHSNT</sequence>
<evidence type="ECO:0000256" key="3">
    <source>
        <dbReference type="ARBA" id="ARBA00022729"/>
    </source>
</evidence>
<evidence type="ECO:0000256" key="5">
    <source>
        <dbReference type="ARBA" id="ARBA00023235"/>
    </source>
</evidence>
<evidence type="ECO:0000313" key="9">
    <source>
        <dbReference type="Proteomes" id="UP001212499"/>
    </source>
</evidence>
<gene>
    <name evidence="8" type="ORF">PN457_15755</name>
</gene>
<proteinExistence type="predicted"/>
<organism evidence="8 9">
    <name type="scientific">Anabaenopsis arnoldii</name>
    <dbReference type="NCBI Taxonomy" id="2152938"/>
    <lineage>
        <taxon>Bacteria</taxon>
        <taxon>Bacillati</taxon>
        <taxon>Cyanobacteriota</taxon>
        <taxon>Cyanophyceae</taxon>
        <taxon>Nostocales</taxon>
        <taxon>Nodulariaceae</taxon>
        <taxon>Anabaenopsis</taxon>
    </lineage>
</organism>
<dbReference type="InterPro" id="IPR000297">
    <property type="entry name" value="PPIase_PpiC"/>
</dbReference>
<keyword evidence="5 6" id="KW-0413">Isomerase</keyword>
<comment type="catalytic activity">
    <reaction evidence="1">
        <text>[protein]-peptidylproline (omega=180) = [protein]-peptidylproline (omega=0)</text>
        <dbReference type="Rhea" id="RHEA:16237"/>
        <dbReference type="Rhea" id="RHEA-COMP:10747"/>
        <dbReference type="Rhea" id="RHEA-COMP:10748"/>
        <dbReference type="ChEBI" id="CHEBI:83833"/>
        <dbReference type="ChEBI" id="CHEBI:83834"/>
        <dbReference type="EC" id="5.2.1.8"/>
    </reaction>
</comment>
<dbReference type="PANTHER" id="PTHR47245:SF1">
    <property type="entry name" value="FOLDASE PROTEIN PRSA"/>
    <property type="match status" value="1"/>
</dbReference>
<dbReference type="InterPro" id="IPR046357">
    <property type="entry name" value="PPIase_dom_sf"/>
</dbReference>
<feature type="domain" description="PpiC" evidence="7">
    <location>
        <begin position="123"/>
        <end position="215"/>
    </location>
</feature>
<evidence type="ECO:0000313" key="8">
    <source>
        <dbReference type="EMBL" id="MDB9541094.1"/>
    </source>
</evidence>
<dbReference type="InterPro" id="IPR050245">
    <property type="entry name" value="PrsA_foldase"/>
</dbReference>
<evidence type="ECO:0000256" key="2">
    <source>
        <dbReference type="ARBA" id="ARBA00013194"/>
    </source>
</evidence>
<name>A0ABT5AUW0_9CYAN</name>
<dbReference type="SUPFAM" id="SSF54534">
    <property type="entry name" value="FKBP-like"/>
    <property type="match status" value="1"/>
</dbReference>
<dbReference type="EMBL" id="JAQMUH010000182">
    <property type="protein sequence ID" value="MDB9541094.1"/>
    <property type="molecule type" value="Genomic_DNA"/>
</dbReference>
<evidence type="ECO:0000256" key="4">
    <source>
        <dbReference type="ARBA" id="ARBA00023110"/>
    </source>
</evidence>
<keyword evidence="3" id="KW-0732">Signal</keyword>
<reference evidence="8 9" key="1">
    <citation type="submission" date="2023-01" db="EMBL/GenBank/DDBJ databases">
        <title>Genomes from the Australian National Cyanobacteria Reference Collection.</title>
        <authorList>
            <person name="Willis A."/>
            <person name="Lee E.M.F."/>
        </authorList>
    </citation>
    <scope>NUCLEOTIDE SEQUENCE [LARGE SCALE GENOMIC DNA]</scope>
    <source>
        <strain evidence="8 9">CS-1033</strain>
    </source>
</reference>
<evidence type="ECO:0000256" key="6">
    <source>
        <dbReference type="PROSITE-ProRule" id="PRU00278"/>
    </source>
</evidence>
<dbReference type="GO" id="GO:0016853">
    <property type="term" value="F:isomerase activity"/>
    <property type="evidence" value="ECO:0007669"/>
    <property type="project" value="UniProtKB-KW"/>
</dbReference>
<evidence type="ECO:0000256" key="1">
    <source>
        <dbReference type="ARBA" id="ARBA00000971"/>
    </source>
</evidence>
<dbReference type="Pfam" id="PF00639">
    <property type="entry name" value="Rotamase"/>
    <property type="match status" value="1"/>
</dbReference>
<dbReference type="Gene3D" id="3.10.50.40">
    <property type="match status" value="1"/>
</dbReference>
<evidence type="ECO:0000259" key="7">
    <source>
        <dbReference type="PROSITE" id="PS50198"/>
    </source>
</evidence>
<keyword evidence="4 6" id="KW-0697">Rotamase</keyword>
<keyword evidence="9" id="KW-1185">Reference proteome</keyword>
<dbReference type="RefSeq" id="WP_271734373.1">
    <property type="nucleotide sequence ID" value="NZ_JANQDP010000190.1"/>
</dbReference>
<dbReference type="PANTHER" id="PTHR47245">
    <property type="entry name" value="PEPTIDYLPROLYL ISOMERASE"/>
    <property type="match status" value="1"/>
</dbReference>
<dbReference type="Proteomes" id="UP001212499">
    <property type="component" value="Unassembled WGS sequence"/>
</dbReference>
<accession>A0ABT5AUW0</accession>
<dbReference type="EC" id="5.2.1.8" evidence="2"/>
<comment type="caution">
    <text evidence="8">The sequence shown here is derived from an EMBL/GenBank/DDBJ whole genome shotgun (WGS) entry which is preliminary data.</text>
</comment>
<dbReference type="PROSITE" id="PS50198">
    <property type="entry name" value="PPIC_PPIASE_2"/>
    <property type="match status" value="1"/>
</dbReference>